<sequence length="240" mass="26410">MAEEEEDDLNCPACQRLYHVPLLLPCSHSLCRSCVLRVAADSQKPPRRRALAPLSCTLDCPRCLFSVELPSPDWASAVEYLPVNPALQDAVDRHVGQAECRDHAAESPESIPLFSLISHSISLTAASPREPHQGSVELSEEDMERFLQGRVSFKLDPHSAHPCVRVSPTGLTVRYLEQGSLELGCSSHGHQVGADAACSSLLPCVLADISMDWGLCYWEVDVCNSRFYRIGRLLLGSIKF</sequence>
<evidence type="ECO:0000256" key="2">
    <source>
        <dbReference type="ARBA" id="ARBA00022771"/>
    </source>
</evidence>
<feature type="domain" description="RING-type" evidence="5">
    <location>
        <begin position="11"/>
        <end position="63"/>
    </location>
</feature>
<dbReference type="SMART" id="SM00184">
    <property type="entry name" value="RING"/>
    <property type="match status" value="1"/>
</dbReference>
<evidence type="ECO:0000256" key="3">
    <source>
        <dbReference type="ARBA" id="ARBA00022833"/>
    </source>
</evidence>
<keyword evidence="1" id="KW-0479">Metal-binding</keyword>
<evidence type="ECO:0000313" key="6">
    <source>
        <dbReference type="EMBL" id="KAK1162399.1"/>
    </source>
</evidence>
<organism evidence="6 7">
    <name type="scientific">Acipenser oxyrinchus oxyrinchus</name>
    <dbReference type="NCBI Taxonomy" id="40147"/>
    <lineage>
        <taxon>Eukaryota</taxon>
        <taxon>Metazoa</taxon>
        <taxon>Chordata</taxon>
        <taxon>Craniata</taxon>
        <taxon>Vertebrata</taxon>
        <taxon>Euteleostomi</taxon>
        <taxon>Actinopterygii</taxon>
        <taxon>Chondrostei</taxon>
        <taxon>Acipenseriformes</taxon>
        <taxon>Acipenseridae</taxon>
        <taxon>Acipenser</taxon>
    </lineage>
</organism>
<evidence type="ECO:0000313" key="7">
    <source>
        <dbReference type="Proteomes" id="UP001230051"/>
    </source>
</evidence>
<evidence type="ECO:0000256" key="1">
    <source>
        <dbReference type="ARBA" id="ARBA00022723"/>
    </source>
</evidence>
<dbReference type="EMBL" id="JAGXEW010000016">
    <property type="protein sequence ID" value="KAK1162399.1"/>
    <property type="molecule type" value="Genomic_DNA"/>
</dbReference>
<dbReference type="Gene3D" id="3.30.40.10">
    <property type="entry name" value="Zinc/RING finger domain, C3HC4 (zinc finger)"/>
    <property type="match status" value="1"/>
</dbReference>
<comment type="caution">
    <text evidence="6">The sequence shown here is derived from an EMBL/GenBank/DDBJ whole genome shotgun (WGS) entry which is preliminary data.</text>
</comment>
<dbReference type="PROSITE" id="PS50089">
    <property type="entry name" value="ZF_RING_2"/>
    <property type="match status" value="1"/>
</dbReference>
<accession>A0AAD8D4U3</accession>
<keyword evidence="7" id="KW-1185">Reference proteome</keyword>
<dbReference type="Proteomes" id="UP001230051">
    <property type="component" value="Unassembled WGS sequence"/>
</dbReference>
<dbReference type="InterPro" id="IPR013083">
    <property type="entry name" value="Znf_RING/FYVE/PHD"/>
</dbReference>
<dbReference type="SUPFAM" id="SSF49899">
    <property type="entry name" value="Concanavalin A-like lectins/glucanases"/>
    <property type="match status" value="1"/>
</dbReference>
<keyword evidence="2 4" id="KW-0863">Zinc-finger</keyword>
<name>A0AAD8D4U3_ACIOX</name>
<evidence type="ECO:0000256" key="4">
    <source>
        <dbReference type="PROSITE-ProRule" id="PRU00175"/>
    </source>
</evidence>
<dbReference type="InterPro" id="IPR017907">
    <property type="entry name" value="Znf_RING_CS"/>
</dbReference>
<keyword evidence="3" id="KW-0862">Zinc</keyword>
<dbReference type="SUPFAM" id="SSF57850">
    <property type="entry name" value="RING/U-box"/>
    <property type="match status" value="1"/>
</dbReference>
<dbReference type="PANTHER" id="PTHR24103">
    <property type="entry name" value="E3 UBIQUITIN-PROTEIN LIGASE TRIM"/>
    <property type="match status" value="1"/>
</dbReference>
<gene>
    <name evidence="6" type="primary">TRIM59</name>
    <name evidence="6" type="ORF">AOXY_G17246</name>
</gene>
<dbReference type="Pfam" id="PF13445">
    <property type="entry name" value="zf-RING_UBOX"/>
    <property type="match status" value="1"/>
</dbReference>
<evidence type="ECO:0000259" key="5">
    <source>
        <dbReference type="PROSITE" id="PS50089"/>
    </source>
</evidence>
<protein>
    <submittedName>
        <fullName evidence="6">E3 ubiquitin-protein ligase TRIM50-like</fullName>
    </submittedName>
</protein>
<dbReference type="GO" id="GO:0008270">
    <property type="term" value="F:zinc ion binding"/>
    <property type="evidence" value="ECO:0007669"/>
    <property type="project" value="UniProtKB-KW"/>
</dbReference>
<dbReference type="InterPro" id="IPR013320">
    <property type="entry name" value="ConA-like_dom_sf"/>
</dbReference>
<proteinExistence type="predicted"/>
<dbReference type="AlphaFoldDB" id="A0AAD8D4U3"/>
<dbReference type="PROSITE" id="PS00518">
    <property type="entry name" value="ZF_RING_1"/>
    <property type="match status" value="1"/>
</dbReference>
<dbReference type="Gene3D" id="2.60.120.920">
    <property type="match status" value="1"/>
</dbReference>
<dbReference type="InterPro" id="IPR027370">
    <property type="entry name" value="Znf-RING_euk"/>
</dbReference>
<dbReference type="InterPro" id="IPR050143">
    <property type="entry name" value="TRIM/RBCC"/>
</dbReference>
<reference evidence="6" key="1">
    <citation type="submission" date="2022-02" db="EMBL/GenBank/DDBJ databases">
        <title>Atlantic sturgeon de novo genome assembly.</title>
        <authorList>
            <person name="Stock M."/>
            <person name="Klopp C."/>
            <person name="Guiguen Y."/>
            <person name="Cabau C."/>
            <person name="Parinello H."/>
            <person name="Santidrian Yebra-Pimentel E."/>
            <person name="Kuhl H."/>
            <person name="Dirks R.P."/>
            <person name="Guessner J."/>
            <person name="Wuertz S."/>
            <person name="Du K."/>
            <person name="Schartl M."/>
        </authorList>
    </citation>
    <scope>NUCLEOTIDE SEQUENCE</scope>
    <source>
        <strain evidence="6">STURGEONOMICS-FGT-2020</strain>
        <tissue evidence="6">Whole blood</tissue>
    </source>
</reference>
<dbReference type="InterPro" id="IPR043136">
    <property type="entry name" value="B30.2/SPRY_sf"/>
</dbReference>
<dbReference type="InterPro" id="IPR001841">
    <property type="entry name" value="Znf_RING"/>
</dbReference>